<accession>A0A0D7W1D4</accession>
<evidence type="ECO:0000313" key="2">
    <source>
        <dbReference type="Proteomes" id="UP000032361"/>
    </source>
</evidence>
<proteinExistence type="predicted"/>
<gene>
    <name evidence="1" type="ORF">PK35_09915</name>
</gene>
<dbReference type="EMBL" id="JTDV01000008">
    <property type="protein sequence ID" value="KJD32513.1"/>
    <property type="molecule type" value="Genomic_DNA"/>
</dbReference>
<dbReference type="AlphaFoldDB" id="A0A0D7W1D4"/>
<keyword evidence="2" id="KW-1185">Reference proteome</keyword>
<reference evidence="1 2" key="1">
    <citation type="journal article" date="2015" name="Antonie Van Leeuwenhoek">
        <title>Tamlana nanhaiensis sp. nov., isolated from surface seawater collected from the South China Sea.</title>
        <authorList>
            <person name="Liu X."/>
            <person name="Lai Q."/>
            <person name="Du Y."/>
            <person name="Li G."/>
            <person name="Sun F."/>
            <person name="Shao Z."/>
        </authorList>
    </citation>
    <scope>NUCLEOTIDE SEQUENCE [LARGE SCALE GENOMIC DNA]</scope>
    <source>
        <strain evidence="1 2">FHC16</strain>
    </source>
</reference>
<dbReference type="RefSeq" id="WP_044626559.1">
    <property type="nucleotide sequence ID" value="NZ_JTDV01000008.1"/>
</dbReference>
<name>A0A0D7W1D4_9FLAO</name>
<dbReference type="STRING" id="1382798.PK35_09915"/>
<comment type="caution">
    <text evidence="1">The sequence shown here is derived from an EMBL/GenBank/DDBJ whole genome shotgun (WGS) entry which is preliminary data.</text>
</comment>
<evidence type="ECO:0000313" key="1">
    <source>
        <dbReference type="EMBL" id="KJD32513.1"/>
    </source>
</evidence>
<dbReference type="PATRIC" id="fig|1382798.3.peg.3333"/>
<protein>
    <submittedName>
        <fullName evidence="1">Uncharacterized protein</fullName>
    </submittedName>
</protein>
<organism evidence="1 2">
    <name type="scientific">Neotamlana nanhaiensis</name>
    <dbReference type="NCBI Taxonomy" id="1382798"/>
    <lineage>
        <taxon>Bacteria</taxon>
        <taxon>Pseudomonadati</taxon>
        <taxon>Bacteroidota</taxon>
        <taxon>Flavobacteriia</taxon>
        <taxon>Flavobacteriales</taxon>
        <taxon>Flavobacteriaceae</taxon>
        <taxon>Neotamlana</taxon>
    </lineage>
</organism>
<dbReference type="Proteomes" id="UP000032361">
    <property type="component" value="Unassembled WGS sequence"/>
</dbReference>
<dbReference type="OrthoDB" id="1117699at2"/>
<sequence length="196" mass="22715">MRVLFYIITSLFFTQNYAQTNWKKGSLYEKGVVRLKDSTTHEGLIKVKTLGGIKFKQTIDDKAITYESKDIIGYDNLETKEKFLYRTVNDISMLMRIEELGEINLFCVEKSGAVTMQHMHATPTSTPMYNTHYGASKVFYIEKNNITYNIGGKIRGNEWHLFEECPRLIEKLKNGEIEKNAISEIVIMYNKDCNLN</sequence>